<evidence type="ECO:0000313" key="1">
    <source>
        <dbReference type="EMBL" id="RKO89168.1"/>
    </source>
</evidence>
<evidence type="ECO:0000313" key="2">
    <source>
        <dbReference type="Proteomes" id="UP000269721"/>
    </source>
</evidence>
<name>A0A4P9WD70_9FUNG</name>
<reference evidence="2" key="1">
    <citation type="journal article" date="2018" name="Nat. Microbiol.">
        <title>Leveraging single-cell genomics to expand the fungal tree of life.</title>
        <authorList>
            <person name="Ahrendt S.R."/>
            <person name="Quandt C.A."/>
            <person name="Ciobanu D."/>
            <person name="Clum A."/>
            <person name="Salamov A."/>
            <person name="Andreopoulos B."/>
            <person name="Cheng J.F."/>
            <person name="Woyke T."/>
            <person name="Pelin A."/>
            <person name="Henrissat B."/>
            <person name="Reynolds N.K."/>
            <person name="Benny G.L."/>
            <person name="Smith M.E."/>
            <person name="James T.Y."/>
            <person name="Grigoriev I.V."/>
        </authorList>
    </citation>
    <scope>NUCLEOTIDE SEQUENCE [LARGE SCALE GENOMIC DNA]</scope>
</reference>
<gene>
    <name evidence="1" type="ORF">BDK51DRAFT_28196</name>
</gene>
<organism evidence="1 2">
    <name type="scientific">Blyttiomyces helicus</name>
    <dbReference type="NCBI Taxonomy" id="388810"/>
    <lineage>
        <taxon>Eukaryota</taxon>
        <taxon>Fungi</taxon>
        <taxon>Fungi incertae sedis</taxon>
        <taxon>Chytridiomycota</taxon>
        <taxon>Chytridiomycota incertae sedis</taxon>
        <taxon>Chytridiomycetes</taxon>
        <taxon>Chytridiomycetes incertae sedis</taxon>
        <taxon>Blyttiomyces</taxon>
    </lineage>
</organism>
<dbReference type="AlphaFoldDB" id="A0A4P9WD70"/>
<accession>A0A4P9WD70</accession>
<protein>
    <submittedName>
        <fullName evidence="1">Uncharacterized protein</fullName>
    </submittedName>
</protein>
<sequence>MSNLSQDRFKDEDHVQELAIVPEDSGVISRLPTDDNIIPSLAPTDESEGELHAAKDETEVQAEIFDSEISGEVSGPSVWILTSLSSIILQTTPSISMSRHVPNTVFVHRFCRLGGASLKGLPSRLQVDTATGGQTAVAADIDALIEGFEFFDVAGPGRHAPDGFQAAQNSYHVREAYRTNRLSTSPGDRNTVYVLRPNGDFRTEADWLIYDNIHFLDRYTNKIINNCRAAGNPVPLMFATRDGCTSQPSSIYLLSFRYFANAPRLLPSGHHFYGLNTGANEVWRRKRSSVGCQAEN</sequence>
<keyword evidence="2" id="KW-1185">Reference proteome</keyword>
<dbReference type="EMBL" id="KZ996244">
    <property type="protein sequence ID" value="RKO89168.1"/>
    <property type="molecule type" value="Genomic_DNA"/>
</dbReference>
<dbReference type="Proteomes" id="UP000269721">
    <property type="component" value="Unassembled WGS sequence"/>
</dbReference>
<proteinExistence type="predicted"/>